<dbReference type="PRINTS" id="PR00364">
    <property type="entry name" value="DISEASERSIST"/>
</dbReference>
<dbReference type="Gene3D" id="1.10.8.430">
    <property type="entry name" value="Helical domain of apoptotic protease-activating factors"/>
    <property type="match status" value="1"/>
</dbReference>
<evidence type="ECO:0000256" key="1">
    <source>
        <dbReference type="PROSITE-ProRule" id="PRU00339"/>
    </source>
</evidence>
<dbReference type="PANTHER" id="PTHR47691">
    <property type="entry name" value="REGULATOR-RELATED"/>
    <property type="match status" value="1"/>
</dbReference>
<dbReference type="InterPro" id="IPR019734">
    <property type="entry name" value="TPR_rpt"/>
</dbReference>
<dbReference type="Gene3D" id="3.40.50.300">
    <property type="entry name" value="P-loop containing nucleotide triphosphate hydrolases"/>
    <property type="match status" value="1"/>
</dbReference>
<dbReference type="PROSITE" id="PS50005">
    <property type="entry name" value="TPR"/>
    <property type="match status" value="2"/>
</dbReference>
<gene>
    <name evidence="2" type="ORF">H1V43_22200</name>
</gene>
<evidence type="ECO:0000313" key="2">
    <source>
        <dbReference type="EMBL" id="MBA4864019.1"/>
    </source>
</evidence>
<keyword evidence="3" id="KW-1185">Reference proteome</keyword>
<dbReference type="Gene3D" id="1.25.40.10">
    <property type="entry name" value="Tetratricopeptide repeat domain"/>
    <property type="match status" value="2"/>
</dbReference>
<dbReference type="AlphaFoldDB" id="A0A7W2D3D6"/>
<feature type="repeat" description="TPR" evidence="1">
    <location>
        <begin position="501"/>
        <end position="534"/>
    </location>
</feature>
<dbReference type="PANTHER" id="PTHR47691:SF3">
    <property type="entry name" value="HTH-TYPE TRANSCRIPTIONAL REGULATOR RV0890C-RELATED"/>
    <property type="match status" value="1"/>
</dbReference>
<organism evidence="2 3">
    <name type="scientific">Streptomyces himalayensis subsp. aureolus</name>
    <dbReference type="NCBI Taxonomy" id="2758039"/>
    <lineage>
        <taxon>Bacteria</taxon>
        <taxon>Bacillati</taxon>
        <taxon>Actinomycetota</taxon>
        <taxon>Actinomycetes</taxon>
        <taxon>Kitasatosporales</taxon>
        <taxon>Streptomycetaceae</taxon>
        <taxon>Streptomyces</taxon>
        <taxon>Streptomyces himalayensis</taxon>
    </lineage>
</organism>
<dbReference type="InterPro" id="IPR011990">
    <property type="entry name" value="TPR-like_helical_dom_sf"/>
</dbReference>
<proteinExistence type="predicted"/>
<reference evidence="2 3" key="1">
    <citation type="submission" date="2020-07" db="EMBL/GenBank/DDBJ databases">
        <title>Streptomyces isolated from Indian soil.</title>
        <authorList>
            <person name="Mandal S."/>
            <person name="Maiti P.K."/>
        </authorList>
    </citation>
    <scope>NUCLEOTIDE SEQUENCE [LARGE SCALE GENOMIC DNA]</scope>
    <source>
        <strain evidence="2 3">PSKA54</strain>
    </source>
</reference>
<dbReference type="GO" id="GO:0043531">
    <property type="term" value="F:ADP binding"/>
    <property type="evidence" value="ECO:0007669"/>
    <property type="project" value="InterPro"/>
</dbReference>
<sequence length="928" mass="100955">MTDTNPHGKDTAGFPVSNQISGGVFFHAVVQGRDITVQLPPHITPALSGLPPASTAFTGRDEQVKDLLEVLAPGAGPQKPVLVAAVAGLAGVGKTELAVQTAARALRQPGWFPGGVLFIDMFGYDAERRLSPEHALDGLLHALGIPGEHIPAELQDRSRLYRSVLAAFAEQRRRILVVIDNVSTAEQARPLLPTDGATAALLTSRHTLDLDARLHDLDSLDEAASVELLRQVLLQARGPADTRVQDAPEHAATIARLCAGLPLALRIAAASLADVPTRPLASLAQALEAAHTRLDRLRREDRAVRAAFDLSYQRLSGDHARLFRLLPLHAGPDLSTESAAHLADTDQPRAEELLQDLARAHLIDPGRTWGRWRLHDLVRLYADQHGHTHTDTDQRATAQVRLHTYYITTTQAADTHVTSEAAPSARFTDRHDAFTWLEDERLNLLATATAPPPLGHPDTTTALAIALVQYLNLRHHFDDLLTVASTALALSRERGDRRGEAKALYTLGMGLFGMRQFEEALDAHTTAMDLAAEVNDVSVLAVVMHRRGETLSELRRFEEALDIRTAVVDIFRALGSRLWEGIALAALGAALENVGRHEEAIDAYTNALAIHRELGDRISESITLGNLGGALREVGRYEEAIDAKTNALDIHQELGNRHDEAREWNNLGNMLWVMDRFSEAIKPHNTALAIYRELGDRYGEAQALGGLGAALVELPRPVEGLNTLIRAVKIYRELGDRHAEADALSRLAASGCQLGRFAEAAGSAAASLRVYRQLGDRPNEAHVLLVLGIAQQDSPLHTKAQAADSFAQAAAIFRELGDHEKEAGASALLHAVQQEMRARETPPQHGMDPHQTTTARMQIAFGPDEEPLELGVGDGYLEGRCANCGEPVRVPLGSEEGWQHIRKVPDELTGTRFELYRPADHETQVAGI</sequence>
<dbReference type="SUPFAM" id="SSF52540">
    <property type="entry name" value="P-loop containing nucleoside triphosphate hydrolases"/>
    <property type="match status" value="1"/>
</dbReference>
<name>A0A7W2D3D6_9ACTN</name>
<evidence type="ECO:0000313" key="3">
    <source>
        <dbReference type="Proteomes" id="UP000586976"/>
    </source>
</evidence>
<dbReference type="RefSeq" id="WP_181865694.1">
    <property type="nucleotide sequence ID" value="NZ_JACEQY010000025.1"/>
</dbReference>
<comment type="caution">
    <text evidence="2">The sequence shown here is derived from an EMBL/GenBank/DDBJ whole genome shotgun (WGS) entry which is preliminary data.</text>
</comment>
<keyword evidence="1" id="KW-0802">TPR repeat</keyword>
<feature type="repeat" description="TPR" evidence="1">
    <location>
        <begin position="581"/>
        <end position="614"/>
    </location>
</feature>
<dbReference type="SUPFAM" id="SSF48452">
    <property type="entry name" value="TPR-like"/>
    <property type="match status" value="2"/>
</dbReference>
<dbReference type="InterPro" id="IPR027417">
    <property type="entry name" value="P-loop_NTPase"/>
</dbReference>
<dbReference type="Proteomes" id="UP000586976">
    <property type="component" value="Unassembled WGS sequence"/>
</dbReference>
<protein>
    <submittedName>
        <fullName evidence="2">Tetratricopeptide repeat protein</fullName>
    </submittedName>
</protein>
<dbReference type="EMBL" id="JACEQY010000025">
    <property type="protein sequence ID" value="MBA4864019.1"/>
    <property type="molecule type" value="Genomic_DNA"/>
</dbReference>
<dbReference type="InterPro" id="IPR042197">
    <property type="entry name" value="Apaf_helical"/>
</dbReference>
<dbReference type="Pfam" id="PF13424">
    <property type="entry name" value="TPR_12"/>
    <property type="match status" value="2"/>
</dbReference>
<dbReference type="SMART" id="SM00028">
    <property type="entry name" value="TPR"/>
    <property type="match status" value="7"/>
</dbReference>
<accession>A0A7W2D3D6</accession>